<keyword evidence="2" id="KW-0812">Transmembrane</keyword>
<accession>A0A7W9GII7</accession>
<evidence type="ECO:0000313" key="3">
    <source>
        <dbReference type="EMBL" id="MBB5784472.1"/>
    </source>
</evidence>
<dbReference type="EMBL" id="JACHMB010000001">
    <property type="protein sequence ID" value="MBB5784472.1"/>
    <property type="molecule type" value="Genomic_DNA"/>
</dbReference>
<sequence length="226" mass="24340">MMDVKEVFDSLARQEEPPSTTNVHRAMAAGRAMRRRRRATVAATSAAGVAAAVLLAWSVQPWAERQNGVVASAPTPPTPPTAPFTITVTPRPAYKGFAELKKKHPPKGKIASVAPLLMWVSDVPRKGHLLLCESGPNGGSCSSFPPLTKEFARIQGRGKDIWFGIANDDVHVVTAVTKDGRMFHANLARNVAPELGLWAIEYPPGTDVLRLVITDAKGKILQKIPA</sequence>
<evidence type="ECO:0000256" key="2">
    <source>
        <dbReference type="SAM" id="Phobius"/>
    </source>
</evidence>
<feature type="compositionally biased region" description="Basic and acidic residues" evidence="1">
    <location>
        <begin position="1"/>
        <end position="16"/>
    </location>
</feature>
<dbReference type="Proteomes" id="UP000579153">
    <property type="component" value="Unassembled WGS sequence"/>
</dbReference>
<evidence type="ECO:0000313" key="4">
    <source>
        <dbReference type="Proteomes" id="UP000579153"/>
    </source>
</evidence>
<name>A0A7W9GII7_9ACTN</name>
<comment type="caution">
    <text evidence="3">The sequence shown here is derived from an EMBL/GenBank/DDBJ whole genome shotgun (WGS) entry which is preliminary data.</text>
</comment>
<evidence type="ECO:0000256" key="1">
    <source>
        <dbReference type="SAM" id="MobiDB-lite"/>
    </source>
</evidence>
<reference evidence="3 4" key="1">
    <citation type="submission" date="2020-08" db="EMBL/GenBank/DDBJ databases">
        <title>Sequencing the genomes of 1000 actinobacteria strains.</title>
        <authorList>
            <person name="Klenk H.-P."/>
        </authorList>
    </citation>
    <scope>NUCLEOTIDE SEQUENCE [LARGE SCALE GENOMIC DNA]</scope>
    <source>
        <strain evidence="3 4">DSM 45507</strain>
    </source>
</reference>
<keyword evidence="2" id="KW-1133">Transmembrane helix</keyword>
<keyword evidence="2" id="KW-0472">Membrane</keyword>
<gene>
    <name evidence="3" type="ORF">HD596_011228</name>
</gene>
<proteinExistence type="predicted"/>
<feature type="transmembrane region" description="Helical" evidence="2">
    <location>
        <begin position="39"/>
        <end position="59"/>
    </location>
</feature>
<dbReference type="AlphaFoldDB" id="A0A7W9GII7"/>
<feature type="region of interest" description="Disordered" evidence="1">
    <location>
        <begin position="1"/>
        <end position="22"/>
    </location>
</feature>
<keyword evidence="4" id="KW-1185">Reference proteome</keyword>
<protein>
    <submittedName>
        <fullName evidence="3">Uncharacterized protein</fullName>
    </submittedName>
</protein>
<organism evidence="3 4">
    <name type="scientific">Nonomuraea jabiensis</name>
    <dbReference type="NCBI Taxonomy" id="882448"/>
    <lineage>
        <taxon>Bacteria</taxon>
        <taxon>Bacillati</taxon>
        <taxon>Actinomycetota</taxon>
        <taxon>Actinomycetes</taxon>
        <taxon>Streptosporangiales</taxon>
        <taxon>Streptosporangiaceae</taxon>
        <taxon>Nonomuraea</taxon>
    </lineage>
</organism>
<dbReference type="RefSeq" id="WP_185077420.1">
    <property type="nucleotide sequence ID" value="NZ_JACHMB010000001.1"/>
</dbReference>